<dbReference type="RefSeq" id="WP_130414194.1">
    <property type="nucleotide sequence ID" value="NZ_SGWX01000001.1"/>
</dbReference>
<organism evidence="1 2">
    <name type="scientific">Xylanimonas ulmi</name>
    <dbReference type="NCBI Taxonomy" id="228973"/>
    <lineage>
        <taxon>Bacteria</taxon>
        <taxon>Bacillati</taxon>
        <taxon>Actinomycetota</taxon>
        <taxon>Actinomycetes</taxon>
        <taxon>Micrococcales</taxon>
        <taxon>Promicromonosporaceae</taxon>
        <taxon>Xylanimonas</taxon>
    </lineage>
</organism>
<keyword evidence="2" id="KW-1185">Reference proteome</keyword>
<gene>
    <name evidence="1" type="ORF">EV386_1779</name>
</gene>
<evidence type="ECO:0000313" key="2">
    <source>
        <dbReference type="Proteomes" id="UP000293852"/>
    </source>
</evidence>
<dbReference type="Proteomes" id="UP000293852">
    <property type="component" value="Unassembled WGS sequence"/>
</dbReference>
<dbReference type="OrthoDB" id="954305at2"/>
<sequence length="132" mass="13823">MASLDDVSRLAARLPGAVEGERSGHRPGVGWSVAGAFFAWVRPLSKADVKRFGDAPVPQGPILACAVEDLADKEAVLAAGRPGLFSIPHFDGYPVVLVSLDAVGEDDLRDALTDAWLTVAPEEQARAYLAGG</sequence>
<dbReference type="EMBL" id="SGWX01000001">
    <property type="protein sequence ID" value="RZS61477.1"/>
    <property type="molecule type" value="Genomic_DNA"/>
</dbReference>
<dbReference type="AlphaFoldDB" id="A0A4Q7M3N0"/>
<accession>A0A4Q7M3N0</accession>
<evidence type="ECO:0008006" key="3">
    <source>
        <dbReference type="Google" id="ProtNLM"/>
    </source>
</evidence>
<comment type="caution">
    <text evidence="1">The sequence shown here is derived from an EMBL/GenBank/DDBJ whole genome shotgun (WGS) entry which is preliminary data.</text>
</comment>
<name>A0A4Q7M3N0_9MICO</name>
<reference evidence="1 2" key="1">
    <citation type="submission" date="2019-02" db="EMBL/GenBank/DDBJ databases">
        <title>Sequencing the genomes of 1000 actinobacteria strains.</title>
        <authorList>
            <person name="Klenk H.-P."/>
        </authorList>
    </citation>
    <scope>NUCLEOTIDE SEQUENCE [LARGE SCALE GENOMIC DNA]</scope>
    <source>
        <strain evidence="1 2">DSM 16932</strain>
    </source>
</reference>
<protein>
    <recommendedName>
        <fullName evidence="3">YjbR protein</fullName>
    </recommendedName>
</protein>
<proteinExistence type="predicted"/>
<evidence type="ECO:0000313" key="1">
    <source>
        <dbReference type="EMBL" id="RZS61477.1"/>
    </source>
</evidence>